<dbReference type="EMBL" id="JAGVWC010000015">
    <property type="protein sequence ID" value="MBS3062223.1"/>
    <property type="molecule type" value="Genomic_DNA"/>
</dbReference>
<reference evidence="1" key="1">
    <citation type="submission" date="2021-03" db="EMBL/GenBank/DDBJ databases">
        <authorList>
            <person name="Jaffe A."/>
        </authorList>
    </citation>
    <scope>NUCLEOTIDE SEQUENCE</scope>
    <source>
        <strain evidence="1">RIFCSPLOWO2_01_FULL_AR10_48_17</strain>
    </source>
</reference>
<sequence length="108" mass="12626">MTQAMIEDIRKTCKLCNSYRMFKAHDNSYRKHVEAGLEDLQRGYTSEFEELRRRVGTSDTQVANAKENKYFCMDLIPICRGCDREESRVANELRALIPPKPVAERRLI</sequence>
<dbReference type="Proteomes" id="UP000675968">
    <property type="component" value="Unassembled WGS sequence"/>
</dbReference>
<comment type="caution">
    <text evidence="1">The sequence shown here is derived from an EMBL/GenBank/DDBJ whole genome shotgun (WGS) entry which is preliminary data.</text>
</comment>
<dbReference type="AlphaFoldDB" id="A0A8T4L4H7"/>
<proteinExistence type="predicted"/>
<reference evidence="1" key="2">
    <citation type="submission" date="2021-05" db="EMBL/GenBank/DDBJ databases">
        <title>Protein family content uncovers lineage relationships and bacterial pathway maintenance mechanisms in DPANN archaea.</title>
        <authorList>
            <person name="Castelle C.J."/>
            <person name="Meheust R."/>
            <person name="Jaffe A.L."/>
            <person name="Seitz K."/>
            <person name="Gong X."/>
            <person name="Baker B.J."/>
            <person name="Banfield J.F."/>
        </authorList>
    </citation>
    <scope>NUCLEOTIDE SEQUENCE</scope>
    <source>
        <strain evidence="1">RIFCSPLOWO2_01_FULL_AR10_48_17</strain>
    </source>
</reference>
<protein>
    <submittedName>
        <fullName evidence="1">Uncharacterized protein</fullName>
    </submittedName>
</protein>
<name>A0A8T4L4H7_9ARCH</name>
<gene>
    <name evidence="1" type="ORF">J4215_06600</name>
</gene>
<organism evidence="1 2">
    <name type="scientific">Candidatus Iainarchaeum sp</name>
    <dbReference type="NCBI Taxonomy" id="3101447"/>
    <lineage>
        <taxon>Archaea</taxon>
        <taxon>Candidatus Iainarchaeota</taxon>
        <taxon>Candidatus Iainarchaeia</taxon>
        <taxon>Candidatus Iainarchaeales</taxon>
        <taxon>Candidatus Iainarchaeaceae</taxon>
        <taxon>Candidatus Iainarchaeum</taxon>
    </lineage>
</organism>
<evidence type="ECO:0000313" key="2">
    <source>
        <dbReference type="Proteomes" id="UP000675968"/>
    </source>
</evidence>
<evidence type="ECO:0000313" key="1">
    <source>
        <dbReference type="EMBL" id="MBS3062223.1"/>
    </source>
</evidence>
<accession>A0A8T4L4H7</accession>